<dbReference type="Proteomes" id="UP001596317">
    <property type="component" value="Unassembled WGS sequence"/>
</dbReference>
<dbReference type="InterPro" id="IPR000871">
    <property type="entry name" value="Beta-lactam_class-A"/>
</dbReference>
<keyword evidence="2" id="KW-0378">Hydrolase</keyword>
<dbReference type="RefSeq" id="WP_318010908.1">
    <property type="nucleotide sequence ID" value="NZ_JAIQXV010000008.1"/>
</dbReference>
<protein>
    <submittedName>
        <fullName evidence="2">Serine hydrolase</fullName>
    </submittedName>
</protein>
<dbReference type="Pfam" id="PF13354">
    <property type="entry name" value="Beta-lactamase2"/>
    <property type="match status" value="1"/>
</dbReference>
<dbReference type="SUPFAM" id="SSF56601">
    <property type="entry name" value="beta-lactamase/transpeptidase-like"/>
    <property type="match status" value="1"/>
</dbReference>
<evidence type="ECO:0000259" key="1">
    <source>
        <dbReference type="Pfam" id="PF13354"/>
    </source>
</evidence>
<evidence type="ECO:0000313" key="2">
    <source>
        <dbReference type="EMBL" id="MFC6661648.1"/>
    </source>
</evidence>
<dbReference type="EMBL" id="JBHSWB010000001">
    <property type="protein sequence ID" value="MFC6661648.1"/>
    <property type="molecule type" value="Genomic_DNA"/>
</dbReference>
<accession>A0ABW1ZLF3</accession>
<sequence>MAGRVAEALVQGGLPAFQERLIGAGFPGQVGLRICTLDGTELVAWHADEVFPAASTIKVPLLILALQQAQAGRLPLHGRVTMSADDRAGGAGVLHELAPGLALTWQDVLTLMIVVSDNTATNMVIEALGVDTVNAWLTAQGLTGTRLVGKLQRPPHLQNGAQRRGERNATTARDQTEVLRALTAGEWLDPEHTALALDILARQQYRDIIGRRVPRDDQGELRYRVASKSGELLGVRHDVGLLWTPRPLVVALLSRSGADPREHPENRDVVALADALWPLLAELGQAGQEGDI</sequence>
<evidence type="ECO:0000313" key="3">
    <source>
        <dbReference type="Proteomes" id="UP001596317"/>
    </source>
</evidence>
<feature type="domain" description="Beta-lactamase class A catalytic" evidence="1">
    <location>
        <begin position="34"/>
        <end position="253"/>
    </location>
</feature>
<proteinExistence type="predicted"/>
<dbReference type="InterPro" id="IPR012338">
    <property type="entry name" value="Beta-lactam/transpept-like"/>
</dbReference>
<organism evidence="2 3">
    <name type="scientific">Deinococcus multiflagellatus</name>
    <dbReference type="NCBI Taxonomy" id="1656887"/>
    <lineage>
        <taxon>Bacteria</taxon>
        <taxon>Thermotogati</taxon>
        <taxon>Deinococcota</taxon>
        <taxon>Deinococci</taxon>
        <taxon>Deinococcales</taxon>
        <taxon>Deinococcaceae</taxon>
        <taxon>Deinococcus</taxon>
    </lineage>
</organism>
<dbReference type="PANTHER" id="PTHR35333">
    <property type="entry name" value="BETA-LACTAMASE"/>
    <property type="match status" value="1"/>
</dbReference>
<dbReference type="GO" id="GO:0016787">
    <property type="term" value="F:hydrolase activity"/>
    <property type="evidence" value="ECO:0007669"/>
    <property type="project" value="UniProtKB-KW"/>
</dbReference>
<comment type="caution">
    <text evidence="2">The sequence shown here is derived from an EMBL/GenBank/DDBJ whole genome shotgun (WGS) entry which is preliminary data.</text>
</comment>
<dbReference type="PANTHER" id="PTHR35333:SF4">
    <property type="entry name" value="SLR0121 PROTEIN"/>
    <property type="match status" value="1"/>
</dbReference>
<name>A0ABW1ZLF3_9DEIO</name>
<keyword evidence="3" id="KW-1185">Reference proteome</keyword>
<reference evidence="3" key="1">
    <citation type="journal article" date="2019" name="Int. J. Syst. Evol. Microbiol.">
        <title>The Global Catalogue of Microorganisms (GCM) 10K type strain sequencing project: providing services to taxonomists for standard genome sequencing and annotation.</title>
        <authorList>
            <consortium name="The Broad Institute Genomics Platform"/>
            <consortium name="The Broad Institute Genome Sequencing Center for Infectious Disease"/>
            <person name="Wu L."/>
            <person name="Ma J."/>
        </authorList>
    </citation>
    <scope>NUCLEOTIDE SEQUENCE [LARGE SCALE GENOMIC DNA]</scope>
    <source>
        <strain evidence="3">CCUG 63830</strain>
    </source>
</reference>
<dbReference type="InterPro" id="IPR045155">
    <property type="entry name" value="Beta-lactam_cat"/>
</dbReference>
<gene>
    <name evidence="2" type="ORF">ACFP90_15900</name>
</gene>
<dbReference type="Gene3D" id="3.40.710.10">
    <property type="entry name" value="DD-peptidase/beta-lactamase superfamily"/>
    <property type="match status" value="1"/>
</dbReference>